<dbReference type="PANTHER" id="PTHR10997:SF7">
    <property type="entry name" value="IMPORTIN-11"/>
    <property type="match status" value="1"/>
</dbReference>
<name>A0A2P6NQZ4_9EUKA</name>
<dbReference type="Proteomes" id="UP000241769">
    <property type="component" value="Unassembled WGS sequence"/>
</dbReference>
<evidence type="ECO:0000259" key="5">
    <source>
        <dbReference type="SMART" id="SM00913"/>
    </source>
</evidence>
<evidence type="ECO:0000256" key="3">
    <source>
        <dbReference type="ARBA" id="ARBA00022448"/>
    </source>
</evidence>
<keyword evidence="3" id="KW-0813">Transport</keyword>
<comment type="subcellular location">
    <subcellularLocation>
        <location evidence="1">Nucleus</location>
    </subcellularLocation>
</comment>
<accession>A0A2P6NQZ4</accession>
<comment type="similarity">
    <text evidence="2">Belongs to the importin beta family.</text>
</comment>
<evidence type="ECO:0000256" key="4">
    <source>
        <dbReference type="ARBA" id="ARBA00023242"/>
    </source>
</evidence>
<dbReference type="InterPro" id="IPR058669">
    <property type="entry name" value="TPR_IPO7/11-like"/>
</dbReference>
<dbReference type="InterPro" id="IPR011989">
    <property type="entry name" value="ARM-like"/>
</dbReference>
<feature type="domain" description="Importin N-terminal" evidence="5">
    <location>
        <begin position="23"/>
        <end position="101"/>
    </location>
</feature>
<dbReference type="GO" id="GO:0005635">
    <property type="term" value="C:nuclear envelope"/>
    <property type="evidence" value="ECO:0007669"/>
    <property type="project" value="TreeGrafter"/>
</dbReference>
<dbReference type="GO" id="GO:0031267">
    <property type="term" value="F:small GTPase binding"/>
    <property type="evidence" value="ECO:0007669"/>
    <property type="project" value="InterPro"/>
</dbReference>
<dbReference type="InParanoid" id="A0A2P6NQZ4"/>
<dbReference type="EMBL" id="MDYQ01000032">
    <property type="protein sequence ID" value="PRP86387.1"/>
    <property type="molecule type" value="Genomic_DNA"/>
</dbReference>
<comment type="caution">
    <text evidence="6">The sequence shown here is derived from an EMBL/GenBank/DDBJ whole genome shotgun (WGS) entry which is preliminary data.</text>
</comment>
<dbReference type="STRING" id="1890364.A0A2P6NQZ4"/>
<evidence type="ECO:0000313" key="6">
    <source>
        <dbReference type="EMBL" id="PRP86387.1"/>
    </source>
</evidence>
<organism evidence="6 7">
    <name type="scientific">Planoprotostelium fungivorum</name>
    <dbReference type="NCBI Taxonomy" id="1890364"/>
    <lineage>
        <taxon>Eukaryota</taxon>
        <taxon>Amoebozoa</taxon>
        <taxon>Evosea</taxon>
        <taxon>Variosea</taxon>
        <taxon>Cavosteliida</taxon>
        <taxon>Cavosteliaceae</taxon>
        <taxon>Planoprotostelium</taxon>
    </lineage>
</organism>
<dbReference type="OrthoDB" id="361693at2759"/>
<dbReference type="PANTHER" id="PTHR10997">
    <property type="entry name" value="IMPORTIN-7, 8, 11"/>
    <property type="match status" value="1"/>
</dbReference>
<dbReference type="SMART" id="SM00913">
    <property type="entry name" value="IBN_N"/>
    <property type="match status" value="1"/>
</dbReference>
<reference evidence="6 7" key="1">
    <citation type="journal article" date="2018" name="Genome Biol. Evol.">
        <title>Multiple Roots of Fruiting Body Formation in Amoebozoa.</title>
        <authorList>
            <person name="Hillmann F."/>
            <person name="Forbes G."/>
            <person name="Novohradska S."/>
            <person name="Ferling I."/>
            <person name="Riege K."/>
            <person name="Groth M."/>
            <person name="Westermann M."/>
            <person name="Marz M."/>
            <person name="Spaller T."/>
            <person name="Winckler T."/>
            <person name="Schaap P."/>
            <person name="Glockner G."/>
        </authorList>
    </citation>
    <scope>NUCLEOTIDE SEQUENCE [LARGE SCALE GENOMIC DNA]</scope>
    <source>
        <strain evidence="6 7">Jena</strain>
    </source>
</reference>
<dbReference type="Gene3D" id="1.25.10.10">
    <property type="entry name" value="Leucine-rich Repeat Variant"/>
    <property type="match status" value="1"/>
</dbReference>
<dbReference type="AlphaFoldDB" id="A0A2P6NQZ4"/>
<gene>
    <name evidence="6" type="ORF">PROFUN_05528</name>
</gene>
<evidence type="ECO:0000256" key="1">
    <source>
        <dbReference type="ARBA" id="ARBA00004123"/>
    </source>
</evidence>
<dbReference type="InterPro" id="IPR016024">
    <property type="entry name" value="ARM-type_fold"/>
</dbReference>
<evidence type="ECO:0000256" key="2">
    <source>
        <dbReference type="ARBA" id="ARBA00007991"/>
    </source>
</evidence>
<dbReference type="GO" id="GO:0005829">
    <property type="term" value="C:cytosol"/>
    <property type="evidence" value="ECO:0007669"/>
    <property type="project" value="TreeGrafter"/>
</dbReference>
<evidence type="ECO:0000313" key="7">
    <source>
        <dbReference type="Proteomes" id="UP000241769"/>
    </source>
</evidence>
<dbReference type="SUPFAM" id="SSF48371">
    <property type="entry name" value="ARM repeat"/>
    <property type="match status" value="1"/>
</dbReference>
<proteinExistence type="inferred from homology"/>
<keyword evidence="4" id="KW-0539">Nucleus</keyword>
<dbReference type="GO" id="GO:0006606">
    <property type="term" value="P:protein import into nucleus"/>
    <property type="evidence" value="ECO:0007669"/>
    <property type="project" value="TreeGrafter"/>
</dbReference>
<protein>
    <submittedName>
        <fullName evidence="6">Importin-11</fullName>
    </submittedName>
</protein>
<sequence>MQGQVEQLLLRTLTPSSAVVKEAEGHLEALFHSQRLPFLFVLLSIVDTSTDSSSSLSAAIVFKNLIQKATREQGHWSATDVTDQNQEVKRIRDYTLHLIKKQNSDAINNALSTGISFMAKTDYPSLWPSLIHSLMDISNQGPLYVKYQVYSVMQSILRIMKSREVEGRKALSKLILNARQISPQLFSTFFQEVVGLLQLVNSSPTLEHLMILSSCQKIIQKMISSHIITDVGTEGSPTQQMASQWIATVNAAIPQLLNIYNAEGGSDELKNAAMETCDSYGNFIDNYIQKDPDEFLPYLSVFLEFFYVVLQSQGSPGANRIFQIPKRTVVCAINFYHEVLTCPSYRSKPNKPTRPAEIMNQFFTNERVFGLVGTLINKFMVLSEEEMEEWEDDPEGFANVDIKMDYGSNPKSASDVAYSTLLRKFPEIVWQVLNNMLETLKTQGDNLLLKEVTYWCISMSYHEIKDKIDFRSLFTERLRQDILNPDVRYKTVRRRICQIVENWSTSVTQLDSTTRTEVFESMLCLLSPQFMSNQVTIDNDYVVRFLVFGIIRLVEASTEAYTSSQLLEVISDIALVFGDKMKPYIHSIITSMLSLWKGYNKGNAPVLKQAVFSCWKKIVQVLKEESHLYFHLFIPAIMYATDVEKNPDDALFLTKDALMLWLEILKKSPKFTAPDDDYRKLMDMFPRIVSLFQSVQFEHTFTGYTILSHYLFGYRQYFLQEQAQSLISVIAITFSTIDPNENSGRMKACRTDIALATKLVDGMCIILSNYDISILEPLYLQMISLVVSLNSEELCEMLSFLVASLARFSIVDQQRFLTLFGRISGIQAADAFERYISVWLSKIWTAVMDDDLIRLYTFGISSLLSVDSATIHNHFPTILSSIAMAIPTIRSSGDANQYLSDIESEVFAADKVAQLPLSFISTKITDYTNRRGLSPQQILSSLDPIASSNIQSLFR</sequence>
<keyword evidence="7" id="KW-1185">Reference proteome</keyword>
<dbReference type="Pfam" id="PF25758">
    <property type="entry name" value="TPR_IPO11"/>
    <property type="match status" value="1"/>
</dbReference>
<dbReference type="InterPro" id="IPR001494">
    <property type="entry name" value="Importin-beta_N"/>
</dbReference>